<gene>
    <name evidence="3" type="primary">cpcE</name>
    <name evidence="3" type="ordered locus">AM1_C0118</name>
</gene>
<dbReference type="OrthoDB" id="454552at2"/>
<evidence type="ECO:0000313" key="3">
    <source>
        <dbReference type="EMBL" id="ABW32425.1"/>
    </source>
</evidence>
<evidence type="ECO:0000313" key="4">
    <source>
        <dbReference type="Proteomes" id="UP000000268"/>
    </source>
</evidence>
<dbReference type="Gene3D" id="1.25.10.10">
    <property type="entry name" value="Leucine-rich Repeat Variant"/>
    <property type="match status" value="2"/>
</dbReference>
<sequence>MTNRENQPEGQLTPTQMIKNLKGSDLGLRVYAAWWLGRFRVKTSDSINALIGALEDEDDRTDAGGYPLRRNAARALGKLGDKKAVVPLMEALTCTDFHVREAAVQSLGMLGDQSCITSLVQLLQDKISGTNPAPELPNLNQPYDSILETLGELGASSELPLISSFLNHELLRIQFSAARAMYQLTSSEIDAKQYADRLIEGLSHQDLQLRRSVLLDLGAIGYFPAAKAIFNTYAENSLKLISMKGLLKHEIQNENNPTLSEKSVILMELIDNLM</sequence>
<dbReference type="PANTHER" id="PTHR12697">
    <property type="entry name" value="PBS LYASE HEAT-LIKE PROTEIN"/>
    <property type="match status" value="1"/>
</dbReference>
<keyword evidence="3" id="KW-0614">Plasmid</keyword>
<accession>A8ZML4</accession>
<dbReference type="GO" id="GO:0030089">
    <property type="term" value="C:phycobilisome"/>
    <property type="evidence" value="ECO:0007669"/>
    <property type="project" value="UniProtKB-KW"/>
</dbReference>
<keyword evidence="3" id="KW-0456">Lyase</keyword>
<dbReference type="RefSeq" id="WP_012167391.1">
    <property type="nucleotide sequence ID" value="NC_009928.1"/>
</dbReference>
<dbReference type="GO" id="GO:0016829">
    <property type="term" value="F:lyase activity"/>
    <property type="evidence" value="ECO:0007669"/>
    <property type="project" value="UniProtKB-KW"/>
</dbReference>
<dbReference type="InterPro" id="IPR004155">
    <property type="entry name" value="PBS_lyase_HEAT"/>
</dbReference>
<dbReference type="Pfam" id="PF13646">
    <property type="entry name" value="HEAT_2"/>
    <property type="match status" value="1"/>
</dbReference>
<organism evidence="3 4">
    <name type="scientific">Acaryochloris marina (strain MBIC 11017)</name>
    <dbReference type="NCBI Taxonomy" id="329726"/>
    <lineage>
        <taxon>Bacteria</taxon>
        <taxon>Bacillati</taxon>
        <taxon>Cyanobacteriota</taxon>
        <taxon>Cyanophyceae</taxon>
        <taxon>Acaryochloridales</taxon>
        <taxon>Acaryochloridaceae</taxon>
        <taxon>Acaryochloris</taxon>
    </lineage>
</organism>
<dbReference type="InterPro" id="IPR016024">
    <property type="entry name" value="ARM-type_fold"/>
</dbReference>
<keyword evidence="2" id="KW-0605">Phycobilisome</keyword>
<dbReference type="InterPro" id="IPR011989">
    <property type="entry name" value="ARM-like"/>
</dbReference>
<dbReference type="AlphaFoldDB" id="A8ZML4"/>
<geneLocation type="plasmid" evidence="3 4">
    <name>pREB3</name>
</geneLocation>
<keyword evidence="4" id="KW-1185">Reference proteome</keyword>
<dbReference type="SMART" id="SM00567">
    <property type="entry name" value="EZ_HEAT"/>
    <property type="match status" value="4"/>
</dbReference>
<evidence type="ECO:0000256" key="2">
    <source>
        <dbReference type="ARBA" id="ARBA00022738"/>
    </source>
</evidence>
<dbReference type="GO" id="GO:0016491">
    <property type="term" value="F:oxidoreductase activity"/>
    <property type="evidence" value="ECO:0007669"/>
    <property type="project" value="TreeGrafter"/>
</dbReference>
<protein>
    <submittedName>
        <fullName evidence="3">Phycocyanobilin lyase subunit alpha</fullName>
    </submittedName>
</protein>
<proteinExistence type="predicted"/>
<name>A8ZML4_ACAM1</name>
<dbReference type="SUPFAM" id="SSF48371">
    <property type="entry name" value="ARM repeat"/>
    <property type="match status" value="1"/>
</dbReference>
<dbReference type="EMBL" id="CP000840">
    <property type="protein sequence ID" value="ABW32425.1"/>
    <property type="molecule type" value="Genomic_DNA"/>
</dbReference>
<keyword evidence="1" id="KW-0042">Antenna complex</keyword>
<dbReference type="Proteomes" id="UP000000268">
    <property type="component" value="Plasmid pREB3"/>
</dbReference>
<dbReference type="Pfam" id="PF03130">
    <property type="entry name" value="HEAT_PBS"/>
    <property type="match status" value="1"/>
</dbReference>
<dbReference type="PANTHER" id="PTHR12697:SF5">
    <property type="entry name" value="DEOXYHYPUSINE HYDROXYLASE"/>
    <property type="match status" value="1"/>
</dbReference>
<dbReference type="KEGG" id="amr:AM1_C0118"/>
<dbReference type="HOGENOM" id="CLU_1010860_0_0_3"/>
<evidence type="ECO:0000256" key="1">
    <source>
        <dbReference type="ARBA" id="ARBA00022549"/>
    </source>
</evidence>
<reference evidence="3 4" key="1">
    <citation type="journal article" date="2008" name="Proc. Natl. Acad. Sci. U.S.A.">
        <title>Niche adaptation and genome expansion in the chlorophyll d-producing cyanobacterium Acaryochloris marina.</title>
        <authorList>
            <person name="Swingley W.D."/>
            <person name="Chen M."/>
            <person name="Cheung P.C."/>
            <person name="Conrad A.L."/>
            <person name="Dejesa L.C."/>
            <person name="Hao J."/>
            <person name="Honchak B.M."/>
            <person name="Karbach L.E."/>
            <person name="Kurdoglu A."/>
            <person name="Lahiri S."/>
            <person name="Mastrian S.D."/>
            <person name="Miyashita H."/>
            <person name="Page L."/>
            <person name="Ramakrishna P."/>
            <person name="Satoh S."/>
            <person name="Sattley W.M."/>
            <person name="Shimada Y."/>
            <person name="Taylor H.L."/>
            <person name="Tomo T."/>
            <person name="Tsuchiya T."/>
            <person name="Wang Z.T."/>
            <person name="Raymond J."/>
            <person name="Mimuro M."/>
            <person name="Blankenship R.E."/>
            <person name="Touchman J.W."/>
        </authorList>
    </citation>
    <scope>NUCLEOTIDE SEQUENCE [LARGE SCALE GENOMIC DNA]</scope>
    <source>
        <strain evidence="4">MBIC 11017</strain>
        <plasmid evidence="4">Plasmid pREB3</plasmid>
    </source>
</reference>